<evidence type="ECO:0000313" key="10">
    <source>
        <dbReference type="Proteomes" id="UP000781173"/>
    </source>
</evidence>
<keyword evidence="4" id="KW-0143">Chaperone</keyword>
<evidence type="ECO:0000256" key="2">
    <source>
        <dbReference type="ARBA" id="ARBA00022741"/>
    </source>
</evidence>
<dbReference type="SUPFAM" id="SSF81923">
    <property type="entry name" value="Double Clp-N motif"/>
    <property type="match status" value="1"/>
</dbReference>
<dbReference type="Pfam" id="PF10431">
    <property type="entry name" value="ClpB_D2-small"/>
    <property type="match status" value="1"/>
</dbReference>
<protein>
    <submittedName>
        <fullName evidence="9">AAA family ATPase</fullName>
    </submittedName>
</protein>
<dbReference type="Pfam" id="PF02861">
    <property type="entry name" value="Clp_N"/>
    <property type="match status" value="2"/>
</dbReference>
<dbReference type="SUPFAM" id="SSF52540">
    <property type="entry name" value="P-loop containing nucleoside triphosphate hydrolases"/>
    <property type="match status" value="2"/>
</dbReference>
<dbReference type="Gene3D" id="3.40.50.300">
    <property type="entry name" value="P-loop containing nucleotide triphosphate hydrolases"/>
    <property type="match status" value="2"/>
</dbReference>
<dbReference type="InterPro" id="IPR028299">
    <property type="entry name" value="ClpA/B_CS2"/>
</dbReference>
<dbReference type="PROSITE" id="PS00871">
    <property type="entry name" value="CLPAB_2"/>
    <property type="match status" value="1"/>
</dbReference>
<dbReference type="SMART" id="SM00382">
    <property type="entry name" value="AAA"/>
    <property type="match status" value="2"/>
</dbReference>
<sequence length="856" mass="96070">MTGNNPFDPFGDNDDPYNGFSSYRGPSERTDITQLFSERTKEALQKAAEIAVEFGQRNIDSEHMLLALLRDGELMTRIFKELDIDVPELSNYVTEQLAKGTYQGSSVGITPRAKQILQLAFQEAMELAHNYIGTEHILLAILRENEGLGAQILRKHAISLPKLRQAVIKIVGKGDKEGEAFKSKSQTPELDKFSKDLTDLARKGKIDPVVGRADEITRIVEILARRKKNNPVLIGEPGVGKTAIVEGLAQRIITGNVPDVLQNKQVKALDLGLLLGGSKFRGEFEERASKLIKELEDSERDIILFIDELHTIVGSGAREGELDLANMLKPALARGEMQVIGATTLNEYKKYIEKDAALERRFQPILVEEPTVEQTIEVLRGIRDKYEAHHRIKITDESLVAAAELSDRYIKDRFLPDKAIDAVDEAASKVRLRVTAEPEELRQLRTKIKLLETERESLSRVNKHKEAAELKVEIEKIKEQIKPIEESWQREIGTGTPEVSVSDVAEVISNISGVPVKELKIDEKAKLLNLEDKLHERVIGQDEAIQLVAESVRRARVGLKNPNRPISTFIFLGPTGVGKTELAKALAEVVFGDEEAMIRLDMSEYMERHSVARLIGSPPGYIGYEEGGQLTEKVRRHPYAVILLDEIEKAHADVYNILLQVFDDGRLTDGKGRTVDFRNTIIIATSNVGSPLILEAIEHDKQQKTVEAPKQPESKGLIKMKQVSKDAHKSEFTWERTKEKIMDVLKSTFRPEFLNRVDELIIFKPLEQGQLRDIVKILLSKTARLLTAQGMNLIVTDAAIDEISKRGYDPQFGARPLRRIIQREIENPISNKILAGEFLPGESISVDFNNGFIFSK</sequence>
<evidence type="ECO:0000259" key="8">
    <source>
        <dbReference type="PROSITE" id="PS51903"/>
    </source>
</evidence>
<dbReference type="Proteomes" id="UP000781173">
    <property type="component" value="Unassembled WGS sequence"/>
</dbReference>
<dbReference type="CDD" id="cd00009">
    <property type="entry name" value="AAA"/>
    <property type="match status" value="1"/>
</dbReference>
<comment type="caution">
    <text evidence="9">The sequence shown here is derived from an EMBL/GenBank/DDBJ whole genome shotgun (WGS) entry which is preliminary data.</text>
</comment>
<dbReference type="Gene3D" id="1.10.1780.10">
    <property type="entry name" value="Clp, N-terminal domain"/>
    <property type="match status" value="1"/>
</dbReference>
<dbReference type="CDD" id="cd19499">
    <property type="entry name" value="RecA-like_ClpB_Hsp104-like"/>
    <property type="match status" value="1"/>
</dbReference>
<dbReference type="AlphaFoldDB" id="A0A952DUT1"/>
<evidence type="ECO:0000256" key="1">
    <source>
        <dbReference type="ARBA" id="ARBA00022737"/>
    </source>
</evidence>
<dbReference type="PANTHER" id="PTHR11638">
    <property type="entry name" value="ATP-DEPENDENT CLP PROTEASE"/>
    <property type="match status" value="1"/>
</dbReference>
<keyword evidence="1 5" id="KW-0677">Repeat</keyword>
<dbReference type="InterPro" id="IPR003593">
    <property type="entry name" value="AAA+_ATPase"/>
</dbReference>
<dbReference type="PRINTS" id="PR00300">
    <property type="entry name" value="CLPPROTEASEA"/>
</dbReference>
<keyword evidence="2" id="KW-0547">Nucleotide-binding</keyword>
<dbReference type="InterPro" id="IPR019489">
    <property type="entry name" value="Clp_ATPase_C"/>
</dbReference>
<feature type="domain" description="Clp R" evidence="8">
    <location>
        <begin position="32"/>
        <end position="173"/>
    </location>
</feature>
<organism evidence="9 10">
    <name type="scientific">Candidatus Dojkabacteria bacterium</name>
    <dbReference type="NCBI Taxonomy" id="2099670"/>
    <lineage>
        <taxon>Bacteria</taxon>
        <taxon>Candidatus Dojkabacteria</taxon>
    </lineage>
</organism>
<dbReference type="GO" id="GO:0034605">
    <property type="term" value="P:cellular response to heat"/>
    <property type="evidence" value="ECO:0007669"/>
    <property type="project" value="TreeGrafter"/>
</dbReference>
<dbReference type="PROSITE" id="PS51903">
    <property type="entry name" value="CLP_R"/>
    <property type="match status" value="1"/>
</dbReference>
<dbReference type="Gene3D" id="4.10.860.10">
    <property type="entry name" value="UVR domain"/>
    <property type="match status" value="1"/>
</dbReference>
<feature type="coiled-coil region" evidence="6">
    <location>
        <begin position="441"/>
        <end position="487"/>
    </location>
</feature>
<evidence type="ECO:0000256" key="4">
    <source>
        <dbReference type="ARBA" id="ARBA00023186"/>
    </source>
</evidence>
<dbReference type="InterPro" id="IPR050130">
    <property type="entry name" value="ClpA_ClpB"/>
</dbReference>
<evidence type="ECO:0000256" key="7">
    <source>
        <dbReference type="SAM" id="MobiDB-lite"/>
    </source>
</evidence>
<dbReference type="InterPro" id="IPR003959">
    <property type="entry name" value="ATPase_AAA_core"/>
</dbReference>
<dbReference type="InterPro" id="IPR041546">
    <property type="entry name" value="ClpA/ClpB_AAA_lid"/>
</dbReference>
<evidence type="ECO:0000256" key="6">
    <source>
        <dbReference type="SAM" id="Coils"/>
    </source>
</evidence>
<evidence type="ECO:0000256" key="5">
    <source>
        <dbReference type="PROSITE-ProRule" id="PRU01251"/>
    </source>
</evidence>
<accession>A0A952DUT1</accession>
<keyword evidence="3" id="KW-0067">ATP-binding</keyword>
<proteinExistence type="predicted"/>
<dbReference type="EMBL" id="JACFOF010000017">
    <property type="protein sequence ID" value="MBW7954109.1"/>
    <property type="molecule type" value="Genomic_DNA"/>
</dbReference>
<dbReference type="Gene3D" id="1.10.8.60">
    <property type="match status" value="2"/>
</dbReference>
<evidence type="ECO:0000313" key="9">
    <source>
        <dbReference type="EMBL" id="MBW7954109.1"/>
    </source>
</evidence>
<dbReference type="Pfam" id="PF17871">
    <property type="entry name" value="AAA_lid_9"/>
    <property type="match status" value="1"/>
</dbReference>
<evidence type="ECO:0000256" key="3">
    <source>
        <dbReference type="ARBA" id="ARBA00022840"/>
    </source>
</evidence>
<dbReference type="InterPro" id="IPR027417">
    <property type="entry name" value="P-loop_NTPase"/>
</dbReference>
<dbReference type="GO" id="GO:0016887">
    <property type="term" value="F:ATP hydrolysis activity"/>
    <property type="evidence" value="ECO:0007669"/>
    <property type="project" value="InterPro"/>
</dbReference>
<dbReference type="GO" id="GO:0005737">
    <property type="term" value="C:cytoplasm"/>
    <property type="evidence" value="ECO:0007669"/>
    <property type="project" value="TreeGrafter"/>
</dbReference>
<name>A0A952DUT1_9BACT</name>
<feature type="region of interest" description="Disordered" evidence="7">
    <location>
        <begin position="1"/>
        <end position="26"/>
    </location>
</feature>
<keyword evidence="6" id="KW-0175">Coiled coil</keyword>
<gene>
    <name evidence="9" type="ORF">H3C67_04970</name>
</gene>
<reference evidence="9" key="1">
    <citation type="journal article" date="2022" name="ISME J.">
        <title>A general approach to explore prokaryotic protein glycosylation reveals the unique surface layer modulation of an anammox bacterium.</title>
        <authorList>
            <person name="Pabst M."/>
            <person name="Grouzdev D.S."/>
            <person name="Lawson C.E."/>
            <person name="Kleikamp H.B.C."/>
            <person name="de Ram C."/>
            <person name="Louwen R."/>
            <person name="Lin Y.M."/>
            <person name="Lucker S."/>
            <person name="van Loosdrecht M.C.M."/>
            <person name="Laureni M."/>
        </authorList>
    </citation>
    <scope>NUCLEOTIDE SEQUENCE</scope>
    <source>
        <strain evidence="9">BROCD043</strain>
    </source>
</reference>
<feature type="compositionally biased region" description="Low complexity" evidence="7">
    <location>
        <begin position="1"/>
        <end position="10"/>
    </location>
</feature>
<dbReference type="FunFam" id="3.40.50.300:FF:000010">
    <property type="entry name" value="Chaperone clpB 1, putative"/>
    <property type="match status" value="1"/>
</dbReference>
<dbReference type="GO" id="GO:0005524">
    <property type="term" value="F:ATP binding"/>
    <property type="evidence" value="ECO:0007669"/>
    <property type="project" value="UniProtKB-KW"/>
</dbReference>
<dbReference type="InterPro" id="IPR036628">
    <property type="entry name" value="Clp_N_dom_sf"/>
</dbReference>
<dbReference type="InterPro" id="IPR004176">
    <property type="entry name" value="Clp_R_N"/>
</dbReference>
<dbReference type="PANTHER" id="PTHR11638:SF145">
    <property type="entry name" value="CLPA_B PROTEASE ATP BINDING SUBUNIT-RELATED"/>
    <property type="match status" value="1"/>
</dbReference>
<dbReference type="InterPro" id="IPR001270">
    <property type="entry name" value="ClpA/B"/>
</dbReference>
<dbReference type="Pfam" id="PF00004">
    <property type="entry name" value="AAA"/>
    <property type="match status" value="1"/>
</dbReference>
<dbReference type="SMART" id="SM01086">
    <property type="entry name" value="ClpB_D2-small"/>
    <property type="match status" value="1"/>
</dbReference>
<dbReference type="Pfam" id="PF07724">
    <property type="entry name" value="AAA_2"/>
    <property type="match status" value="1"/>
</dbReference>